<feature type="compositionally biased region" description="Basic and acidic residues" evidence="1">
    <location>
        <begin position="634"/>
        <end position="648"/>
    </location>
</feature>
<feature type="compositionally biased region" description="Basic and acidic residues" evidence="1">
    <location>
        <begin position="452"/>
        <end position="470"/>
    </location>
</feature>
<comment type="caution">
    <text evidence="3">The sequence shown here is derived from an EMBL/GenBank/DDBJ whole genome shotgun (WGS) entry which is preliminary data.</text>
</comment>
<accession>A0ABQ4YSH2</accession>
<dbReference type="PANTHER" id="PTHR11439:SF495">
    <property type="entry name" value="REVERSE TRANSCRIPTASE, RNA-DEPENDENT DNA POLYMERASE-RELATED"/>
    <property type="match status" value="1"/>
</dbReference>
<feature type="region of interest" description="Disordered" evidence="1">
    <location>
        <begin position="423"/>
        <end position="487"/>
    </location>
</feature>
<reference evidence="3" key="1">
    <citation type="journal article" date="2022" name="Int. J. Mol. Sci.">
        <title>Draft Genome of Tanacetum Coccineum: Genomic Comparison of Closely Related Tanacetum-Family Plants.</title>
        <authorList>
            <person name="Yamashiro T."/>
            <person name="Shiraishi A."/>
            <person name="Nakayama K."/>
            <person name="Satake H."/>
        </authorList>
    </citation>
    <scope>NUCLEOTIDE SEQUENCE</scope>
</reference>
<feature type="compositionally biased region" description="Polar residues" evidence="1">
    <location>
        <begin position="471"/>
        <end position="485"/>
    </location>
</feature>
<dbReference type="InterPro" id="IPR013103">
    <property type="entry name" value="RVT_2"/>
</dbReference>
<evidence type="ECO:0000313" key="3">
    <source>
        <dbReference type="EMBL" id="GJS79966.1"/>
    </source>
</evidence>
<feature type="domain" description="Reverse transcriptase Ty1/copia-type" evidence="2">
    <location>
        <begin position="12"/>
        <end position="116"/>
    </location>
</feature>
<dbReference type="SUPFAM" id="SSF56672">
    <property type="entry name" value="DNA/RNA polymerases"/>
    <property type="match status" value="1"/>
</dbReference>
<keyword evidence="4" id="KW-1185">Reference proteome</keyword>
<evidence type="ECO:0000259" key="2">
    <source>
        <dbReference type="Pfam" id="PF07727"/>
    </source>
</evidence>
<dbReference type="InterPro" id="IPR043502">
    <property type="entry name" value="DNA/RNA_pol_sf"/>
</dbReference>
<dbReference type="Proteomes" id="UP001151760">
    <property type="component" value="Unassembled WGS sequence"/>
</dbReference>
<dbReference type="EMBL" id="BQNB010010636">
    <property type="protein sequence ID" value="GJS79966.1"/>
    <property type="molecule type" value="Genomic_DNA"/>
</dbReference>
<dbReference type="PANTHER" id="PTHR11439">
    <property type="entry name" value="GAG-POL-RELATED RETROTRANSPOSON"/>
    <property type="match status" value="1"/>
</dbReference>
<protein>
    <submittedName>
        <fullName evidence="3">Ribonuclease H-like domain-containing protein</fullName>
    </submittedName>
</protein>
<dbReference type="Pfam" id="PF07727">
    <property type="entry name" value="RVT_2"/>
    <property type="match status" value="1"/>
</dbReference>
<feature type="compositionally biased region" description="Polar residues" evidence="1">
    <location>
        <begin position="423"/>
        <end position="435"/>
    </location>
</feature>
<feature type="region of interest" description="Disordered" evidence="1">
    <location>
        <begin position="605"/>
        <end position="655"/>
    </location>
</feature>
<evidence type="ECO:0000313" key="4">
    <source>
        <dbReference type="Proteomes" id="UP001151760"/>
    </source>
</evidence>
<dbReference type="CDD" id="cd09272">
    <property type="entry name" value="RNase_HI_RT_Ty1"/>
    <property type="match status" value="1"/>
</dbReference>
<evidence type="ECO:0000256" key="1">
    <source>
        <dbReference type="SAM" id="MobiDB-lite"/>
    </source>
</evidence>
<name>A0ABQ4YSH2_9ASTR</name>
<reference evidence="3" key="2">
    <citation type="submission" date="2022-01" db="EMBL/GenBank/DDBJ databases">
        <authorList>
            <person name="Yamashiro T."/>
            <person name="Shiraishi A."/>
            <person name="Satake H."/>
            <person name="Nakayama K."/>
        </authorList>
    </citation>
    <scope>NUCLEOTIDE SEQUENCE</scope>
</reference>
<proteinExistence type="predicted"/>
<sequence length="940" mass="107483">MQDELLQFKLQKVWTLVDLPYGKRAIGTKWVYVNKKDERGIVIRNKERLVIQGYTHEEGIDYDEVFAPVARIEAIKLFLAYASFKDFVVYQMDVKSAFLYGKIKEEVYVCQTPGFEDPEFPGELTFFLGLQVTQKDDGIFISQDKYVDEILKKFDFLTVKTASTPIETSNPLLKDAEAKDVDVHLYRSMIGSLMYLIALRPDIIYLKGQPKLGLWYPKDSPFDLEAYTDSDYIGASLDRKSTTGGCQFLRSRLILWQCKKQTIVAKSTTEAEYVAASSCCGQVLWIQNQMLDYGYNFMNTKIFIDNESTICIVKNPMFHSKTKHIEIRHHFIRDSYEKRLIQVIKIHTDHNVADLLTKALDIDDWNGLDILLAIKFGFILVTQELVLLSSEPTTLIVDETVHKDRGDSVERAATTATTLDAEQGSGNINRTQSMAIPNDPFPQRISSGGSLRRQDTMRDRPAQTRFERLSKQSNEPPLSRVNTLGSREDSMNYGIDDLFKKLESKKKSRTPQLKRRLFKVRIESSAEKSLGDPEDASKQGRNEINQDEGISWFQEDSETQGSSIQFTTVGVSISTAKPSTPPTTTTTTPIEDEDLTIAQTLMKMKSEKSKAKGVTMQEPSESGTRVRVPPPQIDPKDKGKAKMVEPEKPKKKKDQIEYDADVAQRLQAELDEEARLEREREEEASKTANIAEWDDVQAMMDADYELAAKLQAEEQGEISIEERSKLFVELMNERKKHFARLRAEEQRRKPLTKAQKRNQMSNYLKNMAGYTLQQLRGYSFDEIKTLFETSMRRVNTFVPIESEVDRAVPELAVGSSKRAKEEELCIKKVLQGKRLVKLKLAKKPRDKEVMNLLGDHQVGNHTEVHHSLMAMLKAFAIGRLSVMLGSEKGIDIYMLVEKEYPLSRGTLSLMLVINLLVDQDNEMSRELLRKIFMHAERPRR</sequence>
<organism evidence="3 4">
    <name type="scientific">Tanacetum coccineum</name>
    <dbReference type="NCBI Taxonomy" id="301880"/>
    <lineage>
        <taxon>Eukaryota</taxon>
        <taxon>Viridiplantae</taxon>
        <taxon>Streptophyta</taxon>
        <taxon>Embryophyta</taxon>
        <taxon>Tracheophyta</taxon>
        <taxon>Spermatophyta</taxon>
        <taxon>Magnoliopsida</taxon>
        <taxon>eudicotyledons</taxon>
        <taxon>Gunneridae</taxon>
        <taxon>Pentapetalae</taxon>
        <taxon>asterids</taxon>
        <taxon>campanulids</taxon>
        <taxon>Asterales</taxon>
        <taxon>Asteraceae</taxon>
        <taxon>Asteroideae</taxon>
        <taxon>Anthemideae</taxon>
        <taxon>Anthemidinae</taxon>
        <taxon>Tanacetum</taxon>
    </lineage>
</organism>
<gene>
    <name evidence="3" type="ORF">Tco_0729847</name>
</gene>